<evidence type="ECO:0000256" key="3">
    <source>
        <dbReference type="ARBA" id="ARBA00023002"/>
    </source>
</evidence>
<gene>
    <name evidence="4" type="ORF">CTheo_4267</name>
</gene>
<dbReference type="PRINTS" id="PR00081">
    <property type="entry name" value="GDHRDH"/>
</dbReference>
<dbReference type="InterPro" id="IPR036291">
    <property type="entry name" value="NAD(P)-bd_dom_sf"/>
</dbReference>
<comment type="caution">
    <text evidence="4">The sequence shown here is derived from an EMBL/GenBank/DDBJ whole genome shotgun (WGS) entry which is preliminary data.</text>
</comment>
<evidence type="ECO:0000256" key="1">
    <source>
        <dbReference type="ARBA" id="ARBA00006484"/>
    </source>
</evidence>
<dbReference type="InterPro" id="IPR020904">
    <property type="entry name" value="Sc_DH/Rdtase_CS"/>
</dbReference>
<dbReference type="AlphaFoldDB" id="A0A5N5QKL7"/>
<accession>A0A5N5QKL7</accession>
<name>A0A5N5QKL7_9AGAM</name>
<sequence>MTRVAIVTGAAQGIGRAIALRLAADGVDVTVTDIPSKLGLLEELVKQIEAANRKSIAVVGDVTIEGQVQNIVKQTVEAFGGLDIMVANAGINQIWSIIDLPDEGFDRVMNVNVKGVLYCYRAAALQMIKQGRGGRIVGASSRVGIHGAANNVAYAVSKFGVRAITQSAALEWGKYNITVNAYAPGIVDTEMLSSSGGGSHGENFLNEIPGNEGIKRVGQPEEVATVVAFLASEGASYVTGQTIGVNGGFLLS</sequence>
<dbReference type="FunFam" id="3.40.50.720:FF:000084">
    <property type="entry name" value="Short-chain dehydrogenase reductase"/>
    <property type="match status" value="1"/>
</dbReference>
<dbReference type="GO" id="GO:0016491">
    <property type="term" value="F:oxidoreductase activity"/>
    <property type="evidence" value="ECO:0007669"/>
    <property type="project" value="UniProtKB-KW"/>
</dbReference>
<keyword evidence="3" id="KW-0560">Oxidoreductase</keyword>
<dbReference type="OrthoDB" id="498125at2759"/>
<dbReference type="EMBL" id="SSOP01000070">
    <property type="protein sequence ID" value="KAB5592280.1"/>
    <property type="molecule type" value="Genomic_DNA"/>
</dbReference>
<evidence type="ECO:0000313" key="5">
    <source>
        <dbReference type="Proteomes" id="UP000383932"/>
    </source>
</evidence>
<dbReference type="PRINTS" id="PR00080">
    <property type="entry name" value="SDRFAMILY"/>
</dbReference>
<organism evidence="4 5">
    <name type="scientific">Ceratobasidium theobromae</name>
    <dbReference type="NCBI Taxonomy" id="1582974"/>
    <lineage>
        <taxon>Eukaryota</taxon>
        <taxon>Fungi</taxon>
        <taxon>Dikarya</taxon>
        <taxon>Basidiomycota</taxon>
        <taxon>Agaricomycotina</taxon>
        <taxon>Agaricomycetes</taxon>
        <taxon>Cantharellales</taxon>
        <taxon>Ceratobasidiaceae</taxon>
        <taxon>Ceratobasidium</taxon>
    </lineage>
</organism>
<dbReference type="InterPro" id="IPR002347">
    <property type="entry name" value="SDR_fam"/>
</dbReference>
<reference evidence="4 5" key="1">
    <citation type="journal article" date="2019" name="Fungal Biol. Biotechnol.">
        <title>Draft genome sequence of fastidious pathogen Ceratobasidium theobromae, which causes vascular-streak dieback in Theobroma cacao.</title>
        <authorList>
            <person name="Ali S.S."/>
            <person name="Asman A."/>
            <person name="Shao J."/>
            <person name="Firmansyah A.P."/>
            <person name="Susilo A.W."/>
            <person name="Rosmana A."/>
            <person name="McMahon P."/>
            <person name="Junaid M."/>
            <person name="Guest D."/>
            <person name="Kheng T.Y."/>
            <person name="Meinhardt L.W."/>
            <person name="Bailey B.A."/>
        </authorList>
    </citation>
    <scope>NUCLEOTIDE SEQUENCE [LARGE SCALE GENOMIC DNA]</scope>
    <source>
        <strain evidence="4 5">CT2</strain>
    </source>
</reference>
<dbReference type="Gene3D" id="3.40.50.720">
    <property type="entry name" value="NAD(P)-binding Rossmann-like Domain"/>
    <property type="match status" value="1"/>
</dbReference>
<dbReference type="PROSITE" id="PS00061">
    <property type="entry name" value="ADH_SHORT"/>
    <property type="match status" value="1"/>
</dbReference>
<protein>
    <submittedName>
        <fullName evidence="4">Uncharacterized protein</fullName>
    </submittedName>
</protein>
<dbReference type="PANTHER" id="PTHR24321:SF8">
    <property type="entry name" value="ESTRADIOL 17-BETA-DEHYDROGENASE 8-RELATED"/>
    <property type="match status" value="1"/>
</dbReference>
<evidence type="ECO:0000256" key="2">
    <source>
        <dbReference type="ARBA" id="ARBA00022857"/>
    </source>
</evidence>
<keyword evidence="2" id="KW-0521">NADP</keyword>
<dbReference type="PANTHER" id="PTHR24321">
    <property type="entry name" value="DEHYDROGENASES, SHORT CHAIN"/>
    <property type="match status" value="1"/>
</dbReference>
<proteinExistence type="inferred from homology"/>
<evidence type="ECO:0000313" key="4">
    <source>
        <dbReference type="EMBL" id="KAB5592280.1"/>
    </source>
</evidence>
<keyword evidence="5" id="KW-1185">Reference proteome</keyword>
<comment type="similarity">
    <text evidence="1">Belongs to the short-chain dehydrogenases/reductases (SDR) family.</text>
</comment>
<dbReference type="SUPFAM" id="SSF51735">
    <property type="entry name" value="NAD(P)-binding Rossmann-fold domains"/>
    <property type="match status" value="1"/>
</dbReference>
<dbReference type="Pfam" id="PF13561">
    <property type="entry name" value="adh_short_C2"/>
    <property type="match status" value="1"/>
</dbReference>
<dbReference type="Proteomes" id="UP000383932">
    <property type="component" value="Unassembled WGS sequence"/>
</dbReference>